<feature type="compositionally biased region" description="Basic and acidic residues" evidence="4">
    <location>
        <begin position="137"/>
        <end position="186"/>
    </location>
</feature>
<evidence type="ECO:0000256" key="1">
    <source>
        <dbReference type="ARBA" id="ARBA00004123"/>
    </source>
</evidence>
<feature type="region of interest" description="Disordered" evidence="4">
    <location>
        <begin position="1"/>
        <end position="244"/>
    </location>
</feature>
<feature type="compositionally biased region" description="Polar residues" evidence="4">
    <location>
        <begin position="476"/>
        <end position="486"/>
    </location>
</feature>
<dbReference type="InterPro" id="IPR036020">
    <property type="entry name" value="WW_dom_sf"/>
</dbReference>
<dbReference type="InterPro" id="IPR001202">
    <property type="entry name" value="WW_dom"/>
</dbReference>
<evidence type="ECO:0000256" key="2">
    <source>
        <dbReference type="ARBA" id="ARBA00022853"/>
    </source>
</evidence>
<dbReference type="SUPFAM" id="SSF51045">
    <property type="entry name" value="WW domain"/>
    <property type="match status" value="1"/>
</dbReference>
<keyword evidence="7" id="KW-1185">Reference proteome</keyword>
<organism evidence="6 7">
    <name type="scientific">Porites lobata</name>
    <dbReference type="NCBI Taxonomy" id="104759"/>
    <lineage>
        <taxon>Eukaryota</taxon>
        <taxon>Metazoa</taxon>
        <taxon>Cnidaria</taxon>
        <taxon>Anthozoa</taxon>
        <taxon>Hexacorallia</taxon>
        <taxon>Scleractinia</taxon>
        <taxon>Fungiina</taxon>
        <taxon>Poritidae</taxon>
        <taxon>Porites</taxon>
    </lineage>
</organism>
<dbReference type="Proteomes" id="UP001159405">
    <property type="component" value="Unassembled WGS sequence"/>
</dbReference>
<feature type="compositionally biased region" description="Basic and acidic residues" evidence="4">
    <location>
        <begin position="200"/>
        <end position="244"/>
    </location>
</feature>
<dbReference type="Pfam" id="PF00397">
    <property type="entry name" value="WW"/>
    <property type="match status" value="1"/>
</dbReference>
<dbReference type="PROSITE" id="PS50020">
    <property type="entry name" value="WW_DOMAIN_2"/>
    <property type="match status" value="1"/>
</dbReference>
<sequence>MSNRKYPRPADGYHDRSQYHPYQTTSKYSKSHSNCNSESSRERDRSPVGSSSSPYSRHSNFSPRSHRPKPYGRSRESSKRGSSKSPTDALSHHALPNSNSHGSSDRHSKPNHINNDEVFPWSQHTSSSGKVYYYNCKTEKSQWEKPREWMERERREKERKEKEKRDLFGIKDGRDSSIHIHREQHASSKQSKYISPSKSAHRDYHSCLEKRESSHGNHTESRNVSTDHRKDMQRLSESDRERQVVKTCSVHTTALPTVVYRTVPVAANVRGETVVSPAGSLQDVSPPTTPSSRPNFYDHSSHTPSPNVVTAVSPQVSQHHGGPSPHGHFPQTVAQFPSRHAVSLAQNLFPQVPVSSVPQASQQYPFAQQQYGIAQQGAQPQMNDYRQYPHVNCSGPLQVSHQGSAATVPLAIQTPSPQPTKFNAQVSPQPVLHPLQQATLVLQQRKMSEEQAAAAAAAAAHNQQPYSLGAPPATALPQSSGTAQQVASPIPVPIHLKDDRPHQRSPGSPVMFTQQAMLKDPIPHHPSPQLPSFSTPGSNLVSSSPLSHSSNASSPVTVSQPPGPSVNLQLLGKFVDKNLALHLSNWPTDVIDRQLQKIWEESTCFANDSDKAKIEQIQLQSETGFMEMRLETASRRISSLKGMTRTLETLLAESDAKFLS</sequence>
<feature type="compositionally biased region" description="Polar residues" evidence="4">
    <location>
        <begin position="187"/>
        <end position="198"/>
    </location>
</feature>
<feature type="domain" description="WW" evidence="5">
    <location>
        <begin position="120"/>
        <end position="148"/>
    </location>
</feature>
<evidence type="ECO:0000313" key="6">
    <source>
        <dbReference type="EMBL" id="CAH3165737.1"/>
    </source>
</evidence>
<dbReference type="SMART" id="SM00456">
    <property type="entry name" value="WW"/>
    <property type="match status" value="1"/>
</dbReference>
<comment type="subcellular location">
    <subcellularLocation>
        <location evidence="1">Nucleus</location>
    </subcellularLocation>
</comment>
<dbReference type="PANTHER" id="PTHR15911:SF6">
    <property type="entry name" value="WW DOMAIN-CONTAINING ADAPTER PROTEIN WITH COILED-COIL"/>
    <property type="match status" value="1"/>
</dbReference>
<dbReference type="EMBL" id="CALNXK010000134">
    <property type="protein sequence ID" value="CAH3165737.1"/>
    <property type="molecule type" value="Genomic_DNA"/>
</dbReference>
<gene>
    <name evidence="6" type="ORF">PLOB_00007392</name>
</gene>
<evidence type="ECO:0000313" key="7">
    <source>
        <dbReference type="Proteomes" id="UP001159405"/>
    </source>
</evidence>
<dbReference type="InterPro" id="IPR038867">
    <property type="entry name" value="WAC"/>
</dbReference>
<keyword evidence="2" id="KW-0156">Chromatin regulator</keyword>
<reference evidence="6 7" key="1">
    <citation type="submission" date="2022-05" db="EMBL/GenBank/DDBJ databases">
        <authorList>
            <consortium name="Genoscope - CEA"/>
            <person name="William W."/>
        </authorList>
    </citation>
    <scope>NUCLEOTIDE SEQUENCE [LARGE SCALE GENOMIC DNA]</scope>
</reference>
<name>A0ABN8QKH4_9CNID</name>
<protein>
    <recommendedName>
        <fullName evidence="5">WW domain-containing protein</fullName>
    </recommendedName>
</protein>
<feature type="region of interest" description="Disordered" evidence="4">
    <location>
        <begin position="465"/>
        <end position="486"/>
    </location>
</feature>
<accession>A0ABN8QKH4</accession>
<evidence type="ECO:0000259" key="5">
    <source>
        <dbReference type="PROSITE" id="PS50020"/>
    </source>
</evidence>
<keyword evidence="3" id="KW-0539">Nucleus</keyword>
<evidence type="ECO:0000256" key="4">
    <source>
        <dbReference type="SAM" id="MobiDB-lite"/>
    </source>
</evidence>
<proteinExistence type="predicted"/>
<feature type="region of interest" description="Disordered" evidence="4">
    <location>
        <begin position="519"/>
        <end position="563"/>
    </location>
</feature>
<dbReference type="CDD" id="cd00201">
    <property type="entry name" value="WW"/>
    <property type="match status" value="1"/>
</dbReference>
<feature type="compositionally biased region" description="Low complexity" evidence="4">
    <location>
        <begin position="47"/>
        <end position="63"/>
    </location>
</feature>
<evidence type="ECO:0000256" key="3">
    <source>
        <dbReference type="ARBA" id="ARBA00023242"/>
    </source>
</evidence>
<dbReference type="Gene3D" id="2.20.70.10">
    <property type="match status" value="1"/>
</dbReference>
<feature type="compositionally biased region" description="Low complexity" evidence="4">
    <location>
        <begin position="538"/>
        <end position="556"/>
    </location>
</feature>
<comment type="caution">
    <text evidence="6">The sequence shown here is derived from an EMBL/GenBank/DDBJ whole genome shotgun (WGS) entry which is preliminary data.</text>
</comment>
<dbReference type="PROSITE" id="PS01159">
    <property type="entry name" value="WW_DOMAIN_1"/>
    <property type="match status" value="1"/>
</dbReference>
<dbReference type="PANTHER" id="PTHR15911">
    <property type="entry name" value="WW DOMAIN-CONTAINING ADAPTER PROTEIN WITH COILED-COIL"/>
    <property type="match status" value="1"/>
</dbReference>